<gene>
    <name evidence="1" type="ORF">HPB51_021495</name>
</gene>
<sequence>MPASSQRTSMPLKKAICVKASPRARLTRTTQRRHHAAVPFCRACSSTGSTMARILLSQREDFVVIWHLFGHHVGSKLLAGTPEEPVVSLLADERPEAVGCDDLTTRNCLATSPTDEPLRGRPGKELIPLSLATFDCRHLLDSIVGFTEEVVERECAYSMECIRKAPHNESPWNYLRGVIDAAGGGERPEVQEFCKSLYKGNCRVAYLLAFMVDSLAHRLESEPKLLKLALELCHTLAQEQDVIRCEYWNFVARDLEAQCRRVE</sequence>
<dbReference type="Proteomes" id="UP000821866">
    <property type="component" value="Chromosome 11"/>
</dbReference>
<dbReference type="GO" id="GO:0008318">
    <property type="term" value="F:protein prenyltransferase activity"/>
    <property type="evidence" value="ECO:0007669"/>
    <property type="project" value="InterPro"/>
</dbReference>
<dbReference type="InterPro" id="IPR002088">
    <property type="entry name" value="Prenyl_trans_a"/>
</dbReference>
<comment type="caution">
    <text evidence="1">The sequence shown here is derived from an EMBL/GenBank/DDBJ whole genome shotgun (WGS) entry which is preliminary data.</text>
</comment>
<accession>A0A9J6EP38</accession>
<dbReference type="PROSITE" id="PS51147">
    <property type="entry name" value="PFTA"/>
    <property type="match status" value="1"/>
</dbReference>
<dbReference type="AlphaFoldDB" id="A0A9J6EP38"/>
<proteinExistence type="predicted"/>
<reference evidence="1" key="1">
    <citation type="journal article" date="2020" name="Cell">
        <title>Large-Scale Comparative Analyses of Tick Genomes Elucidate Their Genetic Diversity and Vector Capacities.</title>
        <authorList>
            <consortium name="Tick Genome and Microbiome Consortium (TIGMIC)"/>
            <person name="Jia N."/>
            <person name="Wang J."/>
            <person name="Shi W."/>
            <person name="Du L."/>
            <person name="Sun Y."/>
            <person name="Zhan W."/>
            <person name="Jiang J.F."/>
            <person name="Wang Q."/>
            <person name="Zhang B."/>
            <person name="Ji P."/>
            <person name="Bell-Sakyi L."/>
            <person name="Cui X.M."/>
            <person name="Yuan T.T."/>
            <person name="Jiang B.G."/>
            <person name="Yang W.F."/>
            <person name="Lam T.T."/>
            <person name="Chang Q.C."/>
            <person name="Ding S.J."/>
            <person name="Wang X.J."/>
            <person name="Zhu J.G."/>
            <person name="Ruan X.D."/>
            <person name="Zhao L."/>
            <person name="Wei J.T."/>
            <person name="Ye R.Z."/>
            <person name="Que T.C."/>
            <person name="Du C.H."/>
            <person name="Zhou Y.H."/>
            <person name="Cheng J.X."/>
            <person name="Dai P.F."/>
            <person name="Guo W.B."/>
            <person name="Han X.H."/>
            <person name="Huang E.J."/>
            <person name="Li L.F."/>
            <person name="Wei W."/>
            <person name="Gao Y.C."/>
            <person name="Liu J.Z."/>
            <person name="Shao H.Z."/>
            <person name="Wang X."/>
            <person name="Wang C.C."/>
            <person name="Yang T.C."/>
            <person name="Huo Q.B."/>
            <person name="Li W."/>
            <person name="Chen H.Y."/>
            <person name="Chen S.E."/>
            <person name="Zhou L.G."/>
            <person name="Ni X.B."/>
            <person name="Tian J.H."/>
            <person name="Sheng Y."/>
            <person name="Liu T."/>
            <person name="Pan Y.S."/>
            <person name="Xia L.Y."/>
            <person name="Li J."/>
            <person name="Zhao F."/>
            <person name="Cao W.C."/>
        </authorList>
    </citation>
    <scope>NUCLEOTIDE SEQUENCE</scope>
    <source>
        <strain evidence="1">Rmic-2018</strain>
    </source>
</reference>
<protein>
    <submittedName>
        <fullName evidence="1">Uncharacterized protein</fullName>
    </submittedName>
</protein>
<reference evidence="1" key="2">
    <citation type="submission" date="2021-09" db="EMBL/GenBank/DDBJ databases">
        <authorList>
            <person name="Jia N."/>
            <person name="Wang J."/>
            <person name="Shi W."/>
            <person name="Du L."/>
            <person name="Sun Y."/>
            <person name="Zhan W."/>
            <person name="Jiang J."/>
            <person name="Wang Q."/>
            <person name="Zhang B."/>
            <person name="Ji P."/>
            <person name="Sakyi L.B."/>
            <person name="Cui X."/>
            <person name="Yuan T."/>
            <person name="Jiang B."/>
            <person name="Yang W."/>
            <person name="Lam T.T.-Y."/>
            <person name="Chang Q."/>
            <person name="Ding S."/>
            <person name="Wang X."/>
            <person name="Zhu J."/>
            <person name="Ruan X."/>
            <person name="Zhao L."/>
            <person name="Wei J."/>
            <person name="Que T."/>
            <person name="Du C."/>
            <person name="Cheng J."/>
            <person name="Dai P."/>
            <person name="Han X."/>
            <person name="Huang E."/>
            <person name="Gao Y."/>
            <person name="Liu J."/>
            <person name="Shao H."/>
            <person name="Ye R."/>
            <person name="Li L."/>
            <person name="Wei W."/>
            <person name="Wang X."/>
            <person name="Wang C."/>
            <person name="Huo Q."/>
            <person name="Li W."/>
            <person name="Guo W."/>
            <person name="Chen H."/>
            <person name="Chen S."/>
            <person name="Zhou L."/>
            <person name="Zhou L."/>
            <person name="Ni X."/>
            <person name="Tian J."/>
            <person name="Zhou Y."/>
            <person name="Sheng Y."/>
            <person name="Liu T."/>
            <person name="Pan Y."/>
            <person name="Xia L."/>
            <person name="Li J."/>
            <person name="Zhao F."/>
            <person name="Cao W."/>
        </authorList>
    </citation>
    <scope>NUCLEOTIDE SEQUENCE</scope>
    <source>
        <strain evidence="1">Rmic-2018</strain>
        <tissue evidence="1">Larvae</tissue>
    </source>
</reference>
<evidence type="ECO:0000313" key="1">
    <source>
        <dbReference type="EMBL" id="KAH8036251.1"/>
    </source>
</evidence>
<name>A0A9J6EP38_RHIMP</name>
<evidence type="ECO:0000313" key="2">
    <source>
        <dbReference type="Proteomes" id="UP000821866"/>
    </source>
</evidence>
<dbReference type="VEuPathDB" id="VectorBase:LOC119181181"/>
<dbReference type="SUPFAM" id="SSF48439">
    <property type="entry name" value="Protein prenylyltransferase"/>
    <property type="match status" value="1"/>
</dbReference>
<keyword evidence="2" id="KW-1185">Reference proteome</keyword>
<dbReference type="EMBL" id="JABSTU010000003">
    <property type="protein sequence ID" value="KAH8036251.1"/>
    <property type="molecule type" value="Genomic_DNA"/>
</dbReference>
<dbReference type="Gene3D" id="1.25.40.120">
    <property type="entry name" value="Protein prenylyltransferase"/>
    <property type="match status" value="1"/>
</dbReference>
<organism evidence="1 2">
    <name type="scientific">Rhipicephalus microplus</name>
    <name type="common">Cattle tick</name>
    <name type="synonym">Boophilus microplus</name>
    <dbReference type="NCBI Taxonomy" id="6941"/>
    <lineage>
        <taxon>Eukaryota</taxon>
        <taxon>Metazoa</taxon>
        <taxon>Ecdysozoa</taxon>
        <taxon>Arthropoda</taxon>
        <taxon>Chelicerata</taxon>
        <taxon>Arachnida</taxon>
        <taxon>Acari</taxon>
        <taxon>Parasitiformes</taxon>
        <taxon>Ixodida</taxon>
        <taxon>Ixodoidea</taxon>
        <taxon>Ixodidae</taxon>
        <taxon>Rhipicephalinae</taxon>
        <taxon>Rhipicephalus</taxon>
        <taxon>Boophilus</taxon>
    </lineage>
</organism>